<protein>
    <recommendedName>
        <fullName evidence="5">Cyclic di-GMP-binding protein</fullName>
    </recommendedName>
</protein>
<dbReference type="OrthoDB" id="7315676at2"/>
<organism evidence="3 4">
    <name type="scientific">Paraburkholderia fungorum</name>
    <dbReference type="NCBI Taxonomy" id="134537"/>
    <lineage>
        <taxon>Bacteria</taxon>
        <taxon>Pseudomonadati</taxon>
        <taxon>Pseudomonadota</taxon>
        <taxon>Betaproteobacteria</taxon>
        <taxon>Burkholderiales</taxon>
        <taxon>Burkholderiaceae</taxon>
        <taxon>Paraburkholderia</taxon>
    </lineage>
</organism>
<keyword evidence="1" id="KW-0812">Transmembrane</keyword>
<evidence type="ECO:0000313" key="3">
    <source>
        <dbReference type="EMBL" id="SDQ45714.1"/>
    </source>
</evidence>
<keyword evidence="4" id="KW-1185">Reference proteome</keyword>
<keyword evidence="1" id="KW-1133">Transmembrane helix</keyword>
<feature type="transmembrane region" description="Helical" evidence="1">
    <location>
        <begin position="705"/>
        <end position="727"/>
    </location>
</feature>
<evidence type="ECO:0000256" key="1">
    <source>
        <dbReference type="SAM" id="Phobius"/>
    </source>
</evidence>
<feature type="signal peptide" evidence="2">
    <location>
        <begin position="1"/>
        <end position="21"/>
    </location>
</feature>
<sequence length="737" mass="77076">MPLPRRIFASLVFAGAGIALPAISHASAAADSLRQLTANTGVTRNVTLSDLGISDAVVLTGGATQDFYLPVPRNLTLANASIAFDSHYLKGQTGTASAVLAVDGQPVVSQALADGDGLIQRSLAVTPRVHGSGFVRLGVSLLSNTGIRHCETPDSAANSLVISPQTRLTYRVETSAVTSLDDAWSTLPGEPVLLVSSSHLDSAAFDSAWRLGVALERGGKRVSVHALPAVGQSVDTRGLNVPDAFASLPAFAALRDNSAAHKLASDAELGALIVLGAPGVSGDVVVADAALRTRLAAAFDALTAQLASDPDAQAALKAWRTSHATLADTDSRAQQIRLATLGEHTVVAVSPDAGAQAAGLFDDTLRRALTTDSVVSPIAQPDQRANGKFMRLSNLGGSAQAFDVLARGDWTVSFPLAAVSSDSRMPSEITLYVAAAPGPSSSRPVATIYWNGILLAAKQLRADGQPEQLHARVPGYVLGVNNNLRLSVQRQPYSADCNETPQAYPVNVLPASSFITSGDADPDGTFIGLLPLMAGHPQLIVPQRYLADAPDHLASVIAMALASGLSPTQTELTVANGNDAVKPAKPFLAMEVNVDGANPSARVTDGQRLQIRGKTVDWLDATGLKHLSTVEVVRAQGEDGLLWYAIGADRPGIGGTQAVQPFVLNRGNLAIIGDNGPLAWIDSGNPDASMPPGAGETPFYEWRRYVSWGVPAIAITLFVFLTLLVVARRTRRKKEDK</sequence>
<keyword evidence="2" id="KW-0732">Signal</keyword>
<accession>A0A1H1B1B7</accession>
<keyword evidence="1" id="KW-0472">Membrane</keyword>
<name>A0A1H1B1B7_9BURK</name>
<proteinExistence type="predicted"/>
<evidence type="ECO:0008006" key="5">
    <source>
        <dbReference type="Google" id="ProtNLM"/>
    </source>
</evidence>
<dbReference type="Gene3D" id="2.60.120.260">
    <property type="entry name" value="Galactose-binding domain-like"/>
    <property type="match status" value="1"/>
</dbReference>
<dbReference type="RefSeq" id="WP_074763665.1">
    <property type="nucleotide sequence ID" value="NZ_FNKP01000001.1"/>
</dbReference>
<dbReference type="AlphaFoldDB" id="A0A1H1B1B7"/>
<dbReference type="EMBL" id="FNKP01000001">
    <property type="protein sequence ID" value="SDQ45714.1"/>
    <property type="molecule type" value="Genomic_DNA"/>
</dbReference>
<gene>
    <name evidence="3" type="ORF">SAMN05443245_1448</name>
</gene>
<evidence type="ECO:0000256" key="2">
    <source>
        <dbReference type="SAM" id="SignalP"/>
    </source>
</evidence>
<feature type="chain" id="PRO_5010245373" description="Cyclic di-GMP-binding protein" evidence="2">
    <location>
        <begin position="22"/>
        <end position="737"/>
    </location>
</feature>
<reference evidence="4" key="1">
    <citation type="submission" date="2016-10" db="EMBL/GenBank/DDBJ databases">
        <authorList>
            <person name="Varghese N."/>
        </authorList>
    </citation>
    <scope>NUCLEOTIDE SEQUENCE [LARGE SCALE GENOMIC DNA]</scope>
    <source>
        <strain evidence="4">GAS106B</strain>
    </source>
</reference>
<dbReference type="Proteomes" id="UP000183487">
    <property type="component" value="Unassembled WGS sequence"/>
</dbReference>
<evidence type="ECO:0000313" key="4">
    <source>
        <dbReference type="Proteomes" id="UP000183487"/>
    </source>
</evidence>